<dbReference type="OrthoDB" id="4941332at2759"/>
<sequence length="305" mass="34075">MIAVAAAIVAQIAITGLSLNFLSQTHWVARVCFVLSLTFALMAVYYSTTQQRTLGRLLKAKGVRLWIRGVNRRSPTGRIIPTLDDLVKKLPFPEIHDRLTQGSAQFHVTALIQNSWFTSSLLHGFSAFIYATTFDFDFLSSDPDDYTPNLSNIEDIKSDIIYHCFTPSVASVLTISAPQMMLTASLGMLLIGLAIYFGFLWTRNLDTNAGFHDIRNVFITYTAGLAIAVVVYNLSLFFQDDDQRSERQIVEAYLDNYLSNHPDTVNRWGLEIPQVGNGIPLADMGREGREHDAEVQSPWGLFAEG</sequence>
<reference evidence="2 3" key="1">
    <citation type="submission" date="2016-05" db="EMBL/GenBank/DDBJ databases">
        <title>A degradative enzymes factory behind the ericoid mycorrhizal symbiosis.</title>
        <authorList>
            <consortium name="DOE Joint Genome Institute"/>
            <person name="Martino E."/>
            <person name="Morin E."/>
            <person name="Grelet G."/>
            <person name="Kuo A."/>
            <person name="Kohler A."/>
            <person name="Daghino S."/>
            <person name="Barry K."/>
            <person name="Choi C."/>
            <person name="Cichocki N."/>
            <person name="Clum A."/>
            <person name="Copeland A."/>
            <person name="Hainaut M."/>
            <person name="Haridas S."/>
            <person name="Labutti K."/>
            <person name="Lindquist E."/>
            <person name="Lipzen A."/>
            <person name="Khouja H.-R."/>
            <person name="Murat C."/>
            <person name="Ohm R."/>
            <person name="Olson A."/>
            <person name="Spatafora J."/>
            <person name="Veneault-Fourrey C."/>
            <person name="Henrissat B."/>
            <person name="Grigoriev I."/>
            <person name="Martin F."/>
            <person name="Perotto S."/>
        </authorList>
    </citation>
    <scope>NUCLEOTIDE SEQUENCE [LARGE SCALE GENOMIC DNA]</scope>
    <source>
        <strain evidence="2 3">UAMH 7357</strain>
    </source>
</reference>
<keyword evidence="3" id="KW-1185">Reference proteome</keyword>
<name>A0A2J6QIW8_9HELO</name>
<dbReference type="Proteomes" id="UP000235672">
    <property type="component" value="Unassembled WGS sequence"/>
</dbReference>
<evidence type="ECO:0000313" key="2">
    <source>
        <dbReference type="EMBL" id="PMD26210.1"/>
    </source>
</evidence>
<gene>
    <name evidence="2" type="ORF">NA56DRAFT_698375</name>
</gene>
<keyword evidence="1" id="KW-0812">Transmembrane</keyword>
<keyword evidence="1" id="KW-1133">Transmembrane helix</keyword>
<feature type="transmembrane region" description="Helical" evidence="1">
    <location>
        <begin position="28"/>
        <end position="46"/>
    </location>
</feature>
<feature type="transmembrane region" description="Helical" evidence="1">
    <location>
        <begin position="180"/>
        <end position="199"/>
    </location>
</feature>
<accession>A0A2J6QIW8</accession>
<organism evidence="2 3">
    <name type="scientific">Hyaloscypha hepaticicola</name>
    <dbReference type="NCBI Taxonomy" id="2082293"/>
    <lineage>
        <taxon>Eukaryota</taxon>
        <taxon>Fungi</taxon>
        <taxon>Dikarya</taxon>
        <taxon>Ascomycota</taxon>
        <taxon>Pezizomycotina</taxon>
        <taxon>Leotiomycetes</taxon>
        <taxon>Helotiales</taxon>
        <taxon>Hyaloscyphaceae</taxon>
        <taxon>Hyaloscypha</taxon>
    </lineage>
</organism>
<evidence type="ECO:0000256" key="1">
    <source>
        <dbReference type="SAM" id="Phobius"/>
    </source>
</evidence>
<proteinExistence type="predicted"/>
<feature type="transmembrane region" description="Helical" evidence="1">
    <location>
        <begin position="219"/>
        <end position="238"/>
    </location>
</feature>
<evidence type="ECO:0000313" key="3">
    <source>
        <dbReference type="Proteomes" id="UP000235672"/>
    </source>
</evidence>
<dbReference type="STRING" id="1745343.A0A2J6QIW8"/>
<keyword evidence="1" id="KW-0472">Membrane</keyword>
<dbReference type="AlphaFoldDB" id="A0A2J6QIW8"/>
<protein>
    <submittedName>
        <fullName evidence="2">Uncharacterized protein</fullName>
    </submittedName>
</protein>
<dbReference type="EMBL" id="KZ613468">
    <property type="protein sequence ID" value="PMD26210.1"/>
    <property type="molecule type" value="Genomic_DNA"/>
</dbReference>